<proteinExistence type="predicted"/>
<dbReference type="EMBL" id="JACDTQ010000725">
    <property type="protein sequence ID" value="KAF5927118.1"/>
    <property type="molecule type" value="Genomic_DNA"/>
</dbReference>
<organism evidence="1 2">
    <name type="scientific">Diceros bicornis minor</name>
    <name type="common">South-central black rhinoceros</name>
    <dbReference type="NCBI Taxonomy" id="77932"/>
    <lineage>
        <taxon>Eukaryota</taxon>
        <taxon>Metazoa</taxon>
        <taxon>Chordata</taxon>
        <taxon>Craniata</taxon>
        <taxon>Vertebrata</taxon>
        <taxon>Euteleostomi</taxon>
        <taxon>Mammalia</taxon>
        <taxon>Eutheria</taxon>
        <taxon>Laurasiatheria</taxon>
        <taxon>Perissodactyla</taxon>
        <taxon>Rhinocerotidae</taxon>
        <taxon>Diceros</taxon>
    </lineage>
</organism>
<sequence>MTGQLPAATRREGNGELNLLHDSQVPGPLLEPLQSLFKVMDTAVLEDTRDSISFIPLDKLLHKTGTMATSSLKLMSIELYNKDGKESSPTKYVHFRVCGASSLFGRILTLLSDENKRAPSPFLNTSRPSAQNEEAAIQLPVNPALVLKVEEIGEWVSERARWTSRGAKSFHFTLYRPTVDGKLRVFKTS</sequence>
<reference evidence="1 2" key="1">
    <citation type="journal article" date="2020" name="Mol. Biol. Evol.">
        <title>Interspecific Gene Flow and the Evolution of Specialization in Black and White Rhinoceros.</title>
        <authorList>
            <person name="Moodley Y."/>
            <person name="Westbury M.V."/>
            <person name="Russo I.M."/>
            <person name="Gopalakrishnan S."/>
            <person name="Rakotoarivelo A."/>
            <person name="Olsen R.A."/>
            <person name="Prost S."/>
            <person name="Tunstall T."/>
            <person name="Ryder O.A."/>
            <person name="Dalen L."/>
            <person name="Bruford M.W."/>
        </authorList>
    </citation>
    <scope>NUCLEOTIDE SEQUENCE [LARGE SCALE GENOMIC DNA]</scope>
    <source>
        <strain evidence="1">SBR-YM</strain>
        <tissue evidence="1">Skin</tissue>
    </source>
</reference>
<protein>
    <submittedName>
        <fullName evidence="1">Uncharacterized protein</fullName>
    </submittedName>
</protein>
<name>A0A7J7FGT6_DICBM</name>
<dbReference type="AlphaFoldDB" id="A0A7J7FGT6"/>
<comment type="caution">
    <text evidence="1">The sequence shown here is derived from an EMBL/GenBank/DDBJ whole genome shotgun (WGS) entry which is preliminary data.</text>
</comment>
<evidence type="ECO:0000313" key="2">
    <source>
        <dbReference type="Proteomes" id="UP000551758"/>
    </source>
</evidence>
<keyword evidence="2" id="KW-1185">Reference proteome</keyword>
<evidence type="ECO:0000313" key="1">
    <source>
        <dbReference type="EMBL" id="KAF5927118.1"/>
    </source>
</evidence>
<accession>A0A7J7FGT6</accession>
<dbReference type="Proteomes" id="UP000551758">
    <property type="component" value="Unassembled WGS sequence"/>
</dbReference>
<gene>
    <name evidence="1" type="ORF">HPG69_010620</name>
</gene>